<dbReference type="Ensembl" id="ENSPCET00000003002.1">
    <property type="protein sequence ID" value="ENSPCEP00000002899.1"/>
    <property type="gene ID" value="ENSPCEG00000002354.1"/>
</dbReference>
<dbReference type="PROSITE" id="PS51808">
    <property type="entry name" value="CHCH"/>
    <property type="match status" value="1"/>
</dbReference>
<evidence type="ECO:0000256" key="5">
    <source>
        <dbReference type="RuleBase" id="RU364104"/>
    </source>
</evidence>
<keyword evidence="4" id="KW-1015">Disulfide bond</keyword>
<proteinExistence type="inferred from homology"/>
<evidence type="ECO:0000256" key="4">
    <source>
        <dbReference type="ARBA" id="ARBA00023157"/>
    </source>
</evidence>
<evidence type="ECO:0000256" key="1">
    <source>
        <dbReference type="ARBA" id="ARBA00004173"/>
    </source>
</evidence>
<sequence length="79" mass="9289">MHPDLSPHLHSEECNLAISLLKKCHNEHSFLKFLGHCNDLDREMRKCLNKERQEKRAKSYAHAKELQQKLINASKHSEN</sequence>
<evidence type="ECO:0000313" key="7">
    <source>
        <dbReference type="Proteomes" id="UP000694393"/>
    </source>
</evidence>
<dbReference type="Pfam" id="PF08583">
    <property type="entry name" value="Cmc1"/>
    <property type="match status" value="1"/>
</dbReference>
<dbReference type="GO" id="GO:0005739">
    <property type="term" value="C:mitochondrion"/>
    <property type="evidence" value="ECO:0007669"/>
    <property type="project" value="UniProtKB-SubCell"/>
</dbReference>
<dbReference type="InterPro" id="IPR013892">
    <property type="entry name" value="Cyt_c_biogenesis_Cmc1-like"/>
</dbReference>
<evidence type="ECO:0000313" key="6">
    <source>
        <dbReference type="Ensembl" id="ENSPCEP00000002899.1"/>
    </source>
</evidence>
<evidence type="ECO:0000256" key="3">
    <source>
        <dbReference type="ARBA" id="ARBA00023128"/>
    </source>
</evidence>
<reference evidence="6" key="2">
    <citation type="submission" date="2025-09" db="UniProtKB">
        <authorList>
            <consortium name="Ensembl"/>
        </authorList>
    </citation>
    <scope>IDENTIFICATION</scope>
</reference>
<keyword evidence="3 5" id="KW-0496">Mitochondrion</keyword>
<accession>A0A8C8VF25</accession>
<organism evidence="6 7">
    <name type="scientific">Pelusios castaneus</name>
    <name type="common">West African mud turtle</name>
    <dbReference type="NCBI Taxonomy" id="367368"/>
    <lineage>
        <taxon>Eukaryota</taxon>
        <taxon>Metazoa</taxon>
        <taxon>Chordata</taxon>
        <taxon>Craniata</taxon>
        <taxon>Vertebrata</taxon>
        <taxon>Euteleostomi</taxon>
        <taxon>Archelosauria</taxon>
        <taxon>Testudinata</taxon>
        <taxon>Testudines</taxon>
        <taxon>Pleurodira</taxon>
        <taxon>Pelomedusidae</taxon>
        <taxon>Pelusios</taxon>
    </lineage>
</organism>
<keyword evidence="7" id="KW-1185">Reference proteome</keyword>
<dbReference type="PANTHER" id="PTHR22977">
    <property type="entry name" value="COX ASSEMBLY MITOCHONDRIAL PROTEIN"/>
    <property type="match status" value="1"/>
</dbReference>
<dbReference type="Proteomes" id="UP000694393">
    <property type="component" value="Unplaced"/>
</dbReference>
<comment type="subcellular location">
    <subcellularLocation>
        <location evidence="1 5">Mitochondrion</location>
    </subcellularLocation>
</comment>
<name>A0A8C8VF25_9SAUR</name>
<dbReference type="PANTHER" id="PTHR22977:SF1">
    <property type="entry name" value="COX ASSEMBLY MITOCHONDRIAL PROTEIN 2 HOMOLOG"/>
    <property type="match status" value="1"/>
</dbReference>
<evidence type="ECO:0000256" key="2">
    <source>
        <dbReference type="ARBA" id="ARBA00007347"/>
    </source>
</evidence>
<dbReference type="AlphaFoldDB" id="A0A8C8VF25"/>
<reference evidence="6" key="1">
    <citation type="submission" date="2025-08" db="UniProtKB">
        <authorList>
            <consortium name="Ensembl"/>
        </authorList>
    </citation>
    <scope>IDENTIFICATION</scope>
</reference>
<protein>
    <recommendedName>
        <fullName evidence="5">COX assembly mitochondrial protein</fullName>
    </recommendedName>
</protein>
<comment type="similarity">
    <text evidence="2 5">Belongs to the CMC family.</text>
</comment>